<comment type="caution">
    <text evidence="2">The sequence shown here is derived from an EMBL/GenBank/DDBJ whole genome shotgun (WGS) entry which is preliminary data.</text>
</comment>
<dbReference type="InterPro" id="IPR019250">
    <property type="entry name" value="DUF2227_metal-bd"/>
</dbReference>
<protein>
    <submittedName>
        <fullName evidence="2">Metal-binding protein</fullName>
    </submittedName>
</protein>
<sequence>MPAGHIHDRITLGSLPIVGGASLALTQSASQTLGLCTAFLFSGLMFGPDLDIYSRQFCRWGPARVMWIPYQRLLKHRSWCSHGPFVGTALRLLYVLSWLALGGGLVWMVLDALGSAWSWQQLGAIAHTSWQHYRPEYLAVLIGLELGAMSHSGSDWIGSTLKRRRRSRSKLHSLRHRPAKSRRSP</sequence>
<name>A0A8K1ZW80_9CYAN</name>
<proteinExistence type="predicted"/>
<reference evidence="2" key="1">
    <citation type="submission" date="2019-12" db="EMBL/GenBank/DDBJ databases">
        <title>High-Quality draft genome sequences of three cyanobacteria isolated from the limestone walls of the Old Cathedral of Coimbra.</title>
        <authorList>
            <person name="Tiago I."/>
            <person name="Soares F."/>
            <person name="Portugal A."/>
        </authorList>
    </citation>
    <scope>NUCLEOTIDE SEQUENCE [LARGE SCALE GENOMIC DNA]</scope>
    <source>
        <strain evidence="2">C</strain>
    </source>
</reference>
<dbReference type="Pfam" id="PF09988">
    <property type="entry name" value="DUF2227"/>
    <property type="match status" value="1"/>
</dbReference>
<organism evidence="2 3">
    <name type="scientific">Petrachloros mirabilis ULC683</name>
    <dbReference type="NCBI Taxonomy" id="2781853"/>
    <lineage>
        <taxon>Bacteria</taxon>
        <taxon>Bacillati</taxon>
        <taxon>Cyanobacteriota</taxon>
        <taxon>Cyanophyceae</taxon>
        <taxon>Synechococcales</taxon>
        <taxon>Petrachlorosaceae</taxon>
        <taxon>Petrachloros</taxon>
        <taxon>Petrachloros mirabilis</taxon>
    </lineage>
</organism>
<feature type="region of interest" description="Disordered" evidence="1">
    <location>
        <begin position="163"/>
        <end position="185"/>
    </location>
</feature>
<gene>
    <name evidence="2" type="ORF">GS597_01510</name>
</gene>
<dbReference type="AlphaFoldDB" id="A0A8K1ZW80"/>
<dbReference type="PANTHER" id="PTHR39085:SF1">
    <property type="entry name" value="SLL0924 PROTEIN"/>
    <property type="match status" value="1"/>
</dbReference>
<dbReference type="PANTHER" id="PTHR39085">
    <property type="entry name" value="SLL0924 PROTEIN"/>
    <property type="match status" value="1"/>
</dbReference>
<evidence type="ECO:0000256" key="1">
    <source>
        <dbReference type="SAM" id="MobiDB-lite"/>
    </source>
</evidence>
<evidence type="ECO:0000313" key="3">
    <source>
        <dbReference type="Proteomes" id="UP000607397"/>
    </source>
</evidence>
<dbReference type="Proteomes" id="UP000607397">
    <property type="component" value="Unassembled WGS sequence"/>
</dbReference>
<keyword evidence="3" id="KW-1185">Reference proteome</keyword>
<accession>A0A8K1ZW80</accession>
<dbReference type="RefSeq" id="WP_161823695.1">
    <property type="nucleotide sequence ID" value="NZ_WVIC01000002.1"/>
</dbReference>
<evidence type="ECO:0000313" key="2">
    <source>
        <dbReference type="EMBL" id="NCJ05216.1"/>
    </source>
</evidence>
<dbReference type="EMBL" id="WVIC01000002">
    <property type="protein sequence ID" value="NCJ05216.1"/>
    <property type="molecule type" value="Genomic_DNA"/>
</dbReference>